<proteinExistence type="predicted"/>
<evidence type="ECO:0000256" key="1">
    <source>
        <dbReference type="SAM" id="MobiDB-lite"/>
    </source>
</evidence>
<keyword evidence="2" id="KW-0238">DNA-binding</keyword>
<evidence type="ECO:0000313" key="2">
    <source>
        <dbReference type="EMBL" id="EUA23769.1"/>
    </source>
</evidence>
<organism evidence="2">
    <name type="scientific">Mycobacterium xenopi 4042</name>
    <dbReference type="NCBI Taxonomy" id="1299334"/>
    <lineage>
        <taxon>Bacteria</taxon>
        <taxon>Bacillati</taxon>
        <taxon>Actinomycetota</taxon>
        <taxon>Actinomycetes</taxon>
        <taxon>Mycobacteriales</taxon>
        <taxon>Mycobacteriaceae</taxon>
        <taxon>Mycobacterium</taxon>
    </lineage>
</organism>
<dbReference type="PATRIC" id="fig|1299334.3.peg.7607"/>
<feature type="region of interest" description="Disordered" evidence="1">
    <location>
        <begin position="66"/>
        <end position="93"/>
    </location>
</feature>
<gene>
    <name evidence="2" type="ORF">I553_5662</name>
</gene>
<reference evidence="2" key="1">
    <citation type="submission" date="2014-01" db="EMBL/GenBank/DDBJ databases">
        <authorList>
            <person name="Brown-Elliot B."/>
            <person name="Wallace R."/>
            <person name="Lenaerts A."/>
            <person name="Ordway D."/>
            <person name="DeGroote M.A."/>
            <person name="Parker T."/>
            <person name="Sizemore C."/>
            <person name="Tallon L.J."/>
            <person name="Sadzewicz L.K."/>
            <person name="Sengamalay N."/>
            <person name="Fraser C.M."/>
            <person name="Hine E."/>
            <person name="Shefchek K.A."/>
            <person name="Das S.P."/>
            <person name="Tettelin H."/>
        </authorList>
    </citation>
    <scope>NUCLEOTIDE SEQUENCE [LARGE SCALE GENOMIC DNA]</scope>
    <source>
        <strain evidence="2">4042</strain>
    </source>
</reference>
<comment type="caution">
    <text evidence="2">The sequence shown here is derived from an EMBL/GenBank/DDBJ whole genome shotgun (WGS) entry which is preliminary data.</text>
</comment>
<name>X7ZX22_MYCXE</name>
<dbReference type="GO" id="GO:0003677">
    <property type="term" value="F:DNA binding"/>
    <property type="evidence" value="ECO:0007669"/>
    <property type="project" value="UniProtKB-KW"/>
</dbReference>
<sequence>MTLADRVFSCGCGHTADRDTNAATNLARWARPIMTLIDPGPKQEAGSPMPADGTALANTLVLAKPARMTREPTFTPHPRPKPTDAREGRCPTPNRVVQHAFVFVHMGQ</sequence>
<dbReference type="EMBL" id="JAOB01000069">
    <property type="protein sequence ID" value="EUA23769.1"/>
    <property type="molecule type" value="Genomic_DNA"/>
</dbReference>
<protein>
    <submittedName>
        <fullName evidence="2">Putative transposase DNA-binding domain protein</fullName>
    </submittedName>
</protein>
<dbReference type="AlphaFoldDB" id="X7ZX22"/>
<accession>X7ZX22</accession>